<protein>
    <submittedName>
        <fullName evidence="4">Uncharacterized protein</fullName>
    </submittedName>
</protein>
<dbReference type="Proteomes" id="UP000499080">
    <property type="component" value="Unassembled WGS sequence"/>
</dbReference>
<comment type="caution">
    <text evidence="4">The sequence shown here is derived from an EMBL/GenBank/DDBJ whole genome shotgun (WGS) entry which is preliminary data.</text>
</comment>
<evidence type="ECO:0000313" key="4">
    <source>
        <dbReference type="EMBL" id="GBM12601.1"/>
    </source>
</evidence>
<sequence>MIILIWMVVLIEVLNAHHQYHDFNNVHRHRREELLNSAHHHIRKLRHVPEDHRRVKLIPKIYSQPFKTKRLYQDLLTSEKFRASRQDQQKKEKWSFNPHNLRQSSNRRNYPLYGENTVRNIKPHPVVKNGYRHFPSVRSNPLLLKNKYNTPVAVGKIPGVALSENSKPFNSFRSPLIANPHARVHPNFKMKRYNVAFLPKKREDITSKREPRQKKSLFSRFYVGDTLYMIELFFICIPLVSLSAVVLGIANYCWRRRFRKAICPRPCLEQNSESTIGSALLEEHIMNNIHPPNLTKSESEIWRSLVTNEIDADGDKVGKRMKLERWMYQKCKCCPEDREKIKNKLRLLRQSKPQDDQSRNNKGTVSDSNIPLVPNPRLSPTIRPPVEAPFPSSSRQEESINDSRYPVTVNPSDQHNSLRTFDSHIKITREVKDKKNRRESKNRKPKDKGLKDSTNKYSSEPFGAYDKVHKTRKR</sequence>
<proteinExistence type="predicted"/>
<evidence type="ECO:0000256" key="3">
    <source>
        <dbReference type="SAM" id="SignalP"/>
    </source>
</evidence>
<keyword evidence="5" id="KW-1185">Reference proteome</keyword>
<evidence type="ECO:0000313" key="5">
    <source>
        <dbReference type="Proteomes" id="UP000499080"/>
    </source>
</evidence>
<feature type="compositionally biased region" description="Basic and acidic residues" evidence="1">
    <location>
        <begin position="82"/>
        <end position="94"/>
    </location>
</feature>
<feature type="compositionally biased region" description="Polar residues" evidence="1">
    <location>
        <begin position="97"/>
        <end position="108"/>
    </location>
</feature>
<dbReference type="EMBL" id="BGPR01000316">
    <property type="protein sequence ID" value="GBM12601.1"/>
    <property type="molecule type" value="Genomic_DNA"/>
</dbReference>
<dbReference type="OrthoDB" id="6435548at2759"/>
<feature type="region of interest" description="Disordered" evidence="1">
    <location>
        <begin position="348"/>
        <end position="474"/>
    </location>
</feature>
<evidence type="ECO:0000256" key="1">
    <source>
        <dbReference type="SAM" id="MobiDB-lite"/>
    </source>
</evidence>
<reference evidence="4 5" key="1">
    <citation type="journal article" date="2019" name="Sci. Rep.">
        <title>Orb-weaving spider Araneus ventricosus genome elucidates the spidroin gene catalogue.</title>
        <authorList>
            <person name="Kono N."/>
            <person name="Nakamura H."/>
            <person name="Ohtoshi R."/>
            <person name="Moran D.A.P."/>
            <person name="Shinohara A."/>
            <person name="Yoshida Y."/>
            <person name="Fujiwara M."/>
            <person name="Mori M."/>
            <person name="Tomita M."/>
            <person name="Arakawa K."/>
        </authorList>
    </citation>
    <scope>NUCLEOTIDE SEQUENCE [LARGE SCALE GENOMIC DNA]</scope>
</reference>
<feature type="region of interest" description="Disordered" evidence="1">
    <location>
        <begin position="82"/>
        <end position="112"/>
    </location>
</feature>
<name>A0A4Y2D7F5_ARAVE</name>
<feature type="compositionally biased region" description="Polar residues" evidence="1">
    <location>
        <begin position="360"/>
        <end position="369"/>
    </location>
</feature>
<gene>
    <name evidence="4" type="ORF">AVEN_146783_1</name>
</gene>
<dbReference type="AlphaFoldDB" id="A0A4Y2D7F5"/>
<feature type="transmembrane region" description="Helical" evidence="2">
    <location>
        <begin position="227"/>
        <end position="250"/>
    </location>
</feature>
<keyword evidence="2" id="KW-0472">Membrane</keyword>
<feature type="compositionally biased region" description="Basic residues" evidence="1">
    <location>
        <begin position="434"/>
        <end position="446"/>
    </location>
</feature>
<keyword evidence="3" id="KW-0732">Signal</keyword>
<feature type="compositionally biased region" description="Basic and acidic residues" evidence="1">
    <location>
        <begin position="421"/>
        <end position="433"/>
    </location>
</feature>
<feature type="signal peptide" evidence="3">
    <location>
        <begin position="1"/>
        <end position="16"/>
    </location>
</feature>
<keyword evidence="2" id="KW-0812">Transmembrane</keyword>
<evidence type="ECO:0000256" key="2">
    <source>
        <dbReference type="SAM" id="Phobius"/>
    </source>
</evidence>
<feature type="compositionally biased region" description="Polar residues" evidence="1">
    <location>
        <begin position="409"/>
        <end position="420"/>
    </location>
</feature>
<accession>A0A4Y2D7F5</accession>
<keyword evidence="2" id="KW-1133">Transmembrane helix</keyword>
<feature type="chain" id="PRO_5021385191" evidence="3">
    <location>
        <begin position="17"/>
        <end position="474"/>
    </location>
</feature>
<organism evidence="4 5">
    <name type="scientific">Araneus ventricosus</name>
    <name type="common">Orbweaver spider</name>
    <name type="synonym">Epeira ventricosa</name>
    <dbReference type="NCBI Taxonomy" id="182803"/>
    <lineage>
        <taxon>Eukaryota</taxon>
        <taxon>Metazoa</taxon>
        <taxon>Ecdysozoa</taxon>
        <taxon>Arthropoda</taxon>
        <taxon>Chelicerata</taxon>
        <taxon>Arachnida</taxon>
        <taxon>Araneae</taxon>
        <taxon>Araneomorphae</taxon>
        <taxon>Entelegynae</taxon>
        <taxon>Araneoidea</taxon>
        <taxon>Araneidae</taxon>
        <taxon>Araneus</taxon>
    </lineage>
</organism>